<dbReference type="AlphaFoldDB" id="A0A5J5LMX3"/>
<evidence type="ECO:0000256" key="9">
    <source>
        <dbReference type="ARBA" id="ARBA00022679"/>
    </source>
</evidence>
<dbReference type="GO" id="GO:0008818">
    <property type="term" value="F:cobalamin 5'-phosphate synthase activity"/>
    <property type="evidence" value="ECO:0007669"/>
    <property type="project" value="UniProtKB-UniRule"/>
</dbReference>
<dbReference type="EC" id="2.7.8.26" evidence="5 19"/>
<evidence type="ECO:0000256" key="4">
    <source>
        <dbReference type="ARBA" id="ARBA00010561"/>
    </source>
</evidence>
<dbReference type="InterPro" id="IPR003805">
    <property type="entry name" value="CobS"/>
</dbReference>
<dbReference type="GO" id="GO:0005886">
    <property type="term" value="C:plasma membrane"/>
    <property type="evidence" value="ECO:0007669"/>
    <property type="project" value="UniProtKB-SubCell"/>
</dbReference>
<comment type="similarity">
    <text evidence="4 19">Belongs to the CobS family.</text>
</comment>
<organism evidence="20 21">
    <name type="scientific">Haloarcula hispanica</name>
    <dbReference type="NCBI Taxonomy" id="51589"/>
    <lineage>
        <taxon>Archaea</taxon>
        <taxon>Methanobacteriati</taxon>
        <taxon>Methanobacteriota</taxon>
        <taxon>Stenosarchaea group</taxon>
        <taxon>Halobacteria</taxon>
        <taxon>Halobacteriales</taxon>
        <taxon>Haloarculaceae</taxon>
        <taxon>Haloarcula</taxon>
    </lineage>
</organism>
<evidence type="ECO:0000256" key="6">
    <source>
        <dbReference type="ARBA" id="ARBA00015850"/>
    </source>
</evidence>
<evidence type="ECO:0000256" key="3">
    <source>
        <dbReference type="ARBA" id="ARBA00004663"/>
    </source>
</evidence>
<dbReference type="Pfam" id="PF02654">
    <property type="entry name" value="CobS"/>
    <property type="match status" value="1"/>
</dbReference>
<dbReference type="GO" id="GO:0009236">
    <property type="term" value="P:cobalamin biosynthetic process"/>
    <property type="evidence" value="ECO:0007669"/>
    <property type="project" value="UniProtKB-UniRule"/>
</dbReference>
<evidence type="ECO:0000313" key="20">
    <source>
        <dbReference type="EMBL" id="KAA9410661.1"/>
    </source>
</evidence>
<dbReference type="PANTHER" id="PTHR34148:SF1">
    <property type="entry name" value="ADENOSYLCOBINAMIDE-GDP RIBAZOLETRANSFERASE"/>
    <property type="match status" value="1"/>
</dbReference>
<dbReference type="EMBL" id="RQWK01000001">
    <property type="protein sequence ID" value="KAA9410661.1"/>
    <property type="molecule type" value="Genomic_DNA"/>
</dbReference>
<comment type="catalytic activity">
    <reaction evidence="18 19">
        <text>alpha-ribazole 5'-phosphate + adenosylcob(III)inamide-GDP = adenosylcob(III)alamin 5'-phosphate + GMP + H(+)</text>
        <dbReference type="Rhea" id="RHEA:23560"/>
        <dbReference type="ChEBI" id="CHEBI:15378"/>
        <dbReference type="ChEBI" id="CHEBI:57918"/>
        <dbReference type="ChEBI" id="CHEBI:58115"/>
        <dbReference type="ChEBI" id="CHEBI:60487"/>
        <dbReference type="ChEBI" id="CHEBI:60493"/>
        <dbReference type="EC" id="2.7.8.26"/>
    </reaction>
</comment>
<evidence type="ECO:0000256" key="10">
    <source>
        <dbReference type="ARBA" id="ARBA00022692"/>
    </source>
</evidence>
<dbReference type="RefSeq" id="WP_050036976.1">
    <property type="nucleotide sequence ID" value="NZ_CABITY010000001.1"/>
</dbReference>
<feature type="transmembrane region" description="Helical" evidence="19">
    <location>
        <begin position="178"/>
        <end position="201"/>
    </location>
</feature>
<evidence type="ECO:0000256" key="18">
    <source>
        <dbReference type="ARBA" id="ARBA00049504"/>
    </source>
</evidence>
<keyword evidence="9 19" id="KW-0808">Transferase</keyword>
<gene>
    <name evidence="19 20" type="primary">cobS</name>
    <name evidence="20" type="ORF">EGO51_12905</name>
</gene>
<comment type="catalytic activity">
    <reaction evidence="17 19">
        <text>alpha-ribazole + adenosylcob(III)inamide-GDP = adenosylcob(III)alamin + GMP + H(+)</text>
        <dbReference type="Rhea" id="RHEA:16049"/>
        <dbReference type="ChEBI" id="CHEBI:10329"/>
        <dbReference type="ChEBI" id="CHEBI:15378"/>
        <dbReference type="ChEBI" id="CHEBI:18408"/>
        <dbReference type="ChEBI" id="CHEBI:58115"/>
        <dbReference type="ChEBI" id="CHEBI:60487"/>
        <dbReference type="EC" id="2.7.8.26"/>
    </reaction>
</comment>
<dbReference type="GO" id="GO:0051073">
    <property type="term" value="F:adenosylcobinamide-GDP ribazoletransferase activity"/>
    <property type="evidence" value="ECO:0007669"/>
    <property type="project" value="UniProtKB-UniRule"/>
</dbReference>
<keyword evidence="10 19" id="KW-0812">Transmembrane</keyword>
<dbReference type="HAMAP" id="MF_00719">
    <property type="entry name" value="CobS"/>
    <property type="match status" value="1"/>
</dbReference>
<feature type="transmembrane region" description="Helical" evidence="19">
    <location>
        <begin position="37"/>
        <end position="56"/>
    </location>
</feature>
<dbReference type="NCBIfam" id="TIGR00317">
    <property type="entry name" value="cobS"/>
    <property type="match status" value="1"/>
</dbReference>
<comment type="pathway">
    <text evidence="3 19">Cofactor biosynthesis; adenosylcobalamin biosynthesis; adenosylcobalamin from cob(II)yrinate a,c-diamide: step 7/7.</text>
</comment>
<sequence length="267" mass="26532">MVLTAVRGALGFLSRLPVGHSERAWDAFVGTPAAFPMAGYVVGGLVALPFLAAGLLPAPVVAAAYLGAVVLVAGVNHADGLADLGDAAVVHGDPAERREVMRDTTVGVGAVLALGTVLLALALAALAAAGLPPLVAVALVLAAEVGAKLAMATLACVGRPSHEGFGSTVINGNSPRHLVGSLAIALPAAVVAVPATAVVVLTGPLLALGLSGWANRRLGGVSGDTFGAANELTRAVALHVGVAAWSLFGGVRSVPLVDWEVLAWTLW</sequence>
<feature type="transmembrane region" description="Helical" evidence="19">
    <location>
        <begin position="106"/>
        <end position="128"/>
    </location>
</feature>
<evidence type="ECO:0000256" key="19">
    <source>
        <dbReference type="HAMAP-Rule" id="MF_00719"/>
    </source>
</evidence>
<evidence type="ECO:0000256" key="12">
    <source>
        <dbReference type="ARBA" id="ARBA00022989"/>
    </source>
</evidence>
<evidence type="ECO:0000256" key="14">
    <source>
        <dbReference type="ARBA" id="ARBA00025228"/>
    </source>
</evidence>
<evidence type="ECO:0000313" key="21">
    <source>
        <dbReference type="Proteomes" id="UP000326244"/>
    </source>
</evidence>
<comment type="cofactor">
    <cofactor evidence="1 19">
        <name>Mg(2+)</name>
        <dbReference type="ChEBI" id="CHEBI:18420"/>
    </cofactor>
</comment>
<evidence type="ECO:0000256" key="11">
    <source>
        <dbReference type="ARBA" id="ARBA00022842"/>
    </source>
</evidence>
<evidence type="ECO:0000256" key="17">
    <source>
        <dbReference type="ARBA" id="ARBA00048623"/>
    </source>
</evidence>
<name>A0A5J5LMX3_HALHI</name>
<keyword evidence="12 19" id="KW-1133">Transmembrane helix</keyword>
<dbReference type="Proteomes" id="UP000326244">
    <property type="component" value="Unassembled WGS sequence"/>
</dbReference>
<dbReference type="GeneID" id="99239407"/>
<comment type="function">
    <text evidence="14 19">Joins adenosylcobinamide-GDP and alpha-ribazole to generate adenosylcobalamin (Ado-cobalamin). Also synthesizes adenosylcobalamin 5'-phosphate from adenosylcobinamide-GDP and alpha-ribazole 5'-phosphate.</text>
</comment>
<evidence type="ECO:0000256" key="8">
    <source>
        <dbReference type="ARBA" id="ARBA00022573"/>
    </source>
</evidence>
<dbReference type="UniPathway" id="UPA00148">
    <property type="reaction ID" value="UER00238"/>
</dbReference>
<keyword evidence="11 19" id="KW-0460">Magnesium</keyword>
<dbReference type="PANTHER" id="PTHR34148">
    <property type="entry name" value="ADENOSYLCOBINAMIDE-GDP RIBAZOLETRANSFERASE"/>
    <property type="match status" value="1"/>
</dbReference>
<reference evidence="20 21" key="1">
    <citation type="submission" date="2018-11" db="EMBL/GenBank/DDBJ databases">
        <title>Genomic analysis of Haloarcula hispanica CBA1121.</title>
        <authorList>
            <person name="Kim Y.B."/>
            <person name="Roh S.W."/>
        </authorList>
    </citation>
    <scope>NUCLEOTIDE SEQUENCE [LARGE SCALE GENOMIC DNA]</scope>
    <source>
        <strain evidence="20 21">CBA1121</strain>
    </source>
</reference>
<keyword evidence="7 19" id="KW-1003">Cell membrane</keyword>
<keyword evidence="13 19" id="KW-0472">Membrane</keyword>
<evidence type="ECO:0000256" key="16">
    <source>
        <dbReference type="ARBA" id="ARBA00032853"/>
    </source>
</evidence>
<evidence type="ECO:0000256" key="15">
    <source>
        <dbReference type="ARBA" id="ARBA00032605"/>
    </source>
</evidence>
<evidence type="ECO:0000256" key="2">
    <source>
        <dbReference type="ARBA" id="ARBA00004651"/>
    </source>
</evidence>
<evidence type="ECO:0000256" key="5">
    <source>
        <dbReference type="ARBA" id="ARBA00013200"/>
    </source>
</evidence>
<evidence type="ECO:0000256" key="7">
    <source>
        <dbReference type="ARBA" id="ARBA00022475"/>
    </source>
</evidence>
<comment type="caution">
    <text evidence="20">The sequence shown here is derived from an EMBL/GenBank/DDBJ whole genome shotgun (WGS) entry which is preliminary data.</text>
</comment>
<keyword evidence="8 19" id="KW-0169">Cobalamin biosynthesis</keyword>
<accession>A0A5J5LMX3</accession>
<proteinExistence type="inferred from homology"/>
<feature type="transmembrane region" description="Helical" evidence="19">
    <location>
        <begin position="134"/>
        <end position="157"/>
    </location>
</feature>
<protein>
    <recommendedName>
        <fullName evidence="6 19">Adenosylcobinamide-GDP ribazoletransferase</fullName>
        <ecNumber evidence="5 19">2.7.8.26</ecNumber>
    </recommendedName>
    <alternativeName>
        <fullName evidence="16 19">Cobalamin synthase</fullName>
    </alternativeName>
    <alternativeName>
        <fullName evidence="15 19">Cobalamin-5'-phosphate synthase</fullName>
    </alternativeName>
</protein>
<evidence type="ECO:0000256" key="1">
    <source>
        <dbReference type="ARBA" id="ARBA00001946"/>
    </source>
</evidence>
<comment type="subcellular location">
    <subcellularLocation>
        <location evidence="2 19">Cell membrane</location>
        <topology evidence="2 19">Multi-pass membrane protein</topology>
    </subcellularLocation>
</comment>
<evidence type="ECO:0000256" key="13">
    <source>
        <dbReference type="ARBA" id="ARBA00023136"/>
    </source>
</evidence>